<dbReference type="PANTHER" id="PTHR42742">
    <property type="entry name" value="TRANSCRIPTIONAL REPRESSOR MPRA"/>
    <property type="match status" value="1"/>
</dbReference>
<dbReference type="EMBL" id="JBHSYS010000002">
    <property type="protein sequence ID" value="MFC6957926.1"/>
    <property type="molecule type" value="Genomic_DNA"/>
</dbReference>
<dbReference type="GO" id="GO:0016853">
    <property type="term" value="F:isomerase activity"/>
    <property type="evidence" value="ECO:0007669"/>
    <property type="project" value="UniProtKB-KW"/>
</dbReference>
<evidence type="ECO:0000313" key="4">
    <source>
        <dbReference type="Proteomes" id="UP001596470"/>
    </source>
</evidence>
<dbReference type="InterPro" id="IPR051804">
    <property type="entry name" value="Carb_Metab_Reg_Kinase/Isom"/>
</dbReference>
<dbReference type="InterPro" id="IPR014710">
    <property type="entry name" value="RmlC-like_jellyroll"/>
</dbReference>
<accession>A0ABW2D715</accession>
<name>A0ABW2D715_9ACTN</name>
<proteinExistence type="predicted"/>
<keyword evidence="4" id="KW-1185">Reference proteome</keyword>
<dbReference type="Proteomes" id="UP001596470">
    <property type="component" value="Unassembled WGS sequence"/>
</dbReference>
<dbReference type="PANTHER" id="PTHR42742:SF3">
    <property type="entry name" value="FRUCTOKINASE"/>
    <property type="match status" value="1"/>
</dbReference>
<keyword evidence="2" id="KW-0862">Zinc</keyword>
<evidence type="ECO:0000313" key="3">
    <source>
        <dbReference type="EMBL" id="MFC6957926.1"/>
    </source>
</evidence>
<protein>
    <submittedName>
        <fullName evidence="3">Class I mannose-6-phosphate isomerase</fullName>
    </submittedName>
</protein>
<comment type="caution">
    <text evidence="3">The sequence shown here is derived from an EMBL/GenBank/DDBJ whole genome shotgun (WGS) entry which is preliminary data.</text>
</comment>
<dbReference type="CDD" id="cd07010">
    <property type="entry name" value="cupin_PMI_type_I_N_bac"/>
    <property type="match status" value="1"/>
</dbReference>
<evidence type="ECO:0000256" key="2">
    <source>
        <dbReference type="ARBA" id="ARBA00022833"/>
    </source>
</evidence>
<dbReference type="InterPro" id="IPR011051">
    <property type="entry name" value="RmlC_Cupin_sf"/>
</dbReference>
<keyword evidence="3" id="KW-0413">Isomerase</keyword>
<dbReference type="RefSeq" id="WP_382350351.1">
    <property type="nucleotide sequence ID" value="NZ_JBHMBP010000002.1"/>
</dbReference>
<keyword evidence="1" id="KW-0479">Metal-binding</keyword>
<dbReference type="SUPFAM" id="SSF51182">
    <property type="entry name" value="RmlC-like cupins"/>
    <property type="match status" value="1"/>
</dbReference>
<evidence type="ECO:0000256" key="1">
    <source>
        <dbReference type="ARBA" id="ARBA00022723"/>
    </source>
</evidence>
<gene>
    <name evidence="3" type="ORF">ACFQS3_12030</name>
</gene>
<dbReference type="Gene3D" id="2.60.120.10">
    <property type="entry name" value="Jelly Rolls"/>
    <property type="match status" value="1"/>
</dbReference>
<reference evidence="4" key="1">
    <citation type="journal article" date="2019" name="Int. J. Syst. Evol. Microbiol.">
        <title>The Global Catalogue of Microorganisms (GCM) 10K type strain sequencing project: providing services to taxonomists for standard genome sequencing and annotation.</title>
        <authorList>
            <consortium name="The Broad Institute Genomics Platform"/>
            <consortium name="The Broad Institute Genome Sequencing Center for Infectious Disease"/>
            <person name="Wu L."/>
            <person name="Ma J."/>
        </authorList>
    </citation>
    <scope>NUCLEOTIDE SEQUENCE [LARGE SCALE GENOMIC DNA]</scope>
    <source>
        <strain evidence="4">KACC 12634</strain>
    </source>
</reference>
<sequence length="607" mass="66696">MPTARTSETVGRYDKQPTVPLPADARVLTGPAAWTAAAELATERAAGRAPLLVVDAYPGADLPRIKDAVAEALPDWAVVDVEDAAALPVELIDARIADNLTDDRVFGVLSHAGVDAFYDAERLDKLAVEADGADHPVVLVGWGADLVARRTGAPYALVLADMARWEIQLRQREGAPNWRAGNPGEDRLRKYKRGFFVEWRAADRHKRTMFDRVDFVLDANAVGAAHGDPRPAGMVTGDAFRAAIANAAQRPFRVVPFFDPGVWGGQWMKEKLDLDPSQPNYAWCFDCVPEENSLLLADADGRIVEIPSLDLIFTQPKALLGERTYARFGAEFPIRFDFLDTMGGGNLSLQVHPLTDYIQQTFGMHYTQDESYYMLDAGDDAVVYLGTKDGVDKEAMLADLRAAETGERPFEAEKYVNAFPAKKHDHFLIPAGTIHSSGANSMVLEISATPFIFTFKLWDWGRVGLDGIPRPVHLDHGERNLAWERDGAWTGEHLVNRVETLSSGDGVTEERTGLHELEFIEVRRHWFTDEVRHDTEGTVNVLNLVEGDEVEVASPTGAFAPYTVHYAETFIVPAAVGPYVIRRTARSQSGTFGTVKASVRGTSVGNG</sequence>
<organism evidence="3 4">
    <name type="scientific">Glycomyces mayteni</name>
    <dbReference type="NCBI Taxonomy" id="543887"/>
    <lineage>
        <taxon>Bacteria</taxon>
        <taxon>Bacillati</taxon>
        <taxon>Actinomycetota</taxon>
        <taxon>Actinomycetes</taxon>
        <taxon>Glycomycetales</taxon>
        <taxon>Glycomycetaceae</taxon>
        <taxon>Glycomyces</taxon>
    </lineage>
</organism>